<accession>A0ABY4TDK3</accession>
<evidence type="ECO:0000313" key="3">
    <source>
        <dbReference type="Proteomes" id="UP001056383"/>
    </source>
</evidence>
<dbReference type="InterPro" id="IPR010852">
    <property type="entry name" value="ABATE"/>
</dbReference>
<dbReference type="PANTHER" id="PTHR35525">
    <property type="entry name" value="BLL6575 PROTEIN"/>
    <property type="match status" value="1"/>
</dbReference>
<dbReference type="RefSeq" id="WP_010472399.1">
    <property type="nucleotide sequence ID" value="NZ_CP095474.1"/>
</dbReference>
<dbReference type="SUPFAM" id="SSF160904">
    <property type="entry name" value="Jann2411-like"/>
    <property type="match status" value="1"/>
</dbReference>
<gene>
    <name evidence="2" type="ORF">MW084_09635</name>
</gene>
<dbReference type="InterPro" id="IPR021005">
    <property type="entry name" value="Znf_CGNR"/>
</dbReference>
<reference evidence="2" key="1">
    <citation type="submission" date="2022-04" db="EMBL/GenBank/DDBJ databases">
        <title>Systematic whole-genome sequencing reveals an unexpected diversity among actinomycetoma pathogens and provides insights into their antibacterial susceptibilities.</title>
        <authorList>
            <person name="Watson A.K."/>
            <person name="Kepplinger B."/>
            <person name="Bakhiet S.M."/>
            <person name="Mhmoud N.A."/>
            <person name="Chapman J."/>
            <person name="Allenby N."/>
            <person name="Mickiewicz K."/>
            <person name="Goodfellow M."/>
            <person name="Fahal A.H."/>
            <person name="Errington J."/>
        </authorList>
    </citation>
    <scope>NUCLEOTIDE SEQUENCE</scope>
    <source>
        <strain evidence="2">SD 504</strain>
    </source>
</reference>
<sequence length="203" mass="22201">MSHDERTPAPVDVPPLHGEPLPLEFANTVFPVRGSLRDGLGTPEQLAWWLGACRDRLATQVPDSALRAVGASDVRCFVMLRDATRRLIDAYVHQRAPEAWDVAQVNRVSAAGSPWPMLHWEEGGRPVSSQIRTAPPVVAVQAEIAHALIGMLAGTTGTEPRACRAPGCVFFFDHARSRREWCSTGCGNRARVARHYARRHGGA</sequence>
<dbReference type="Gene3D" id="1.10.3300.10">
    <property type="entry name" value="Jann2411-like domain"/>
    <property type="match status" value="1"/>
</dbReference>
<feature type="domain" description="Zinc finger CGNR" evidence="1">
    <location>
        <begin position="161"/>
        <end position="199"/>
    </location>
</feature>
<proteinExistence type="predicted"/>
<dbReference type="PANTHER" id="PTHR35525:SF3">
    <property type="entry name" value="BLL6575 PROTEIN"/>
    <property type="match status" value="1"/>
</dbReference>
<evidence type="ECO:0000259" key="1">
    <source>
        <dbReference type="Pfam" id="PF11706"/>
    </source>
</evidence>
<dbReference type="Pfam" id="PF11706">
    <property type="entry name" value="zf-CGNR"/>
    <property type="match status" value="1"/>
</dbReference>
<dbReference type="InterPro" id="IPR023286">
    <property type="entry name" value="ABATE_dom_sf"/>
</dbReference>
<dbReference type="Pfam" id="PF07336">
    <property type="entry name" value="ABATE"/>
    <property type="match status" value="1"/>
</dbReference>
<dbReference type="Proteomes" id="UP001056383">
    <property type="component" value="Chromosome"/>
</dbReference>
<evidence type="ECO:0000313" key="2">
    <source>
        <dbReference type="EMBL" id="URN16169.1"/>
    </source>
</evidence>
<keyword evidence="3" id="KW-1185">Reference proteome</keyword>
<name>A0ABY4TDK3_9ACTN</name>
<dbReference type="EMBL" id="CP095474">
    <property type="protein sequence ID" value="URN16169.1"/>
    <property type="molecule type" value="Genomic_DNA"/>
</dbReference>
<protein>
    <submittedName>
        <fullName evidence="2">ABATE domain-containing protein</fullName>
    </submittedName>
</protein>
<organism evidence="2 3">
    <name type="scientific">Streptomyces sudanensis</name>
    <dbReference type="NCBI Taxonomy" id="436397"/>
    <lineage>
        <taxon>Bacteria</taxon>
        <taxon>Bacillati</taxon>
        <taxon>Actinomycetota</taxon>
        <taxon>Actinomycetes</taxon>
        <taxon>Kitasatosporales</taxon>
        <taxon>Streptomycetaceae</taxon>
        <taxon>Streptomyces</taxon>
    </lineage>
</organism>